<dbReference type="InterPro" id="IPR001538">
    <property type="entry name" value="Man6P_isomerase-2_C"/>
</dbReference>
<protein>
    <recommendedName>
        <fullName evidence="1">Mannose-6-phosphate isomerase type II C-terminal domain-containing protein</fullName>
    </recommendedName>
</protein>
<dbReference type="SUPFAM" id="SSF51182">
    <property type="entry name" value="RmlC-like cupins"/>
    <property type="match status" value="1"/>
</dbReference>
<dbReference type="AlphaFoldDB" id="A0A1F5J9N2"/>
<dbReference type="InterPro" id="IPR014710">
    <property type="entry name" value="RmlC-like_jellyroll"/>
</dbReference>
<dbReference type="Proteomes" id="UP000177042">
    <property type="component" value="Unassembled WGS sequence"/>
</dbReference>
<comment type="caution">
    <text evidence="2">The sequence shown here is derived from an EMBL/GenBank/DDBJ whole genome shotgun (WGS) entry which is preliminary data.</text>
</comment>
<reference evidence="2 3" key="1">
    <citation type="journal article" date="2016" name="Nat. Commun.">
        <title>Thousands of microbial genomes shed light on interconnected biogeochemical processes in an aquifer system.</title>
        <authorList>
            <person name="Anantharaman K."/>
            <person name="Brown C.T."/>
            <person name="Hug L.A."/>
            <person name="Sharon I."/>
            <person name="Castelle C.J."/>
            <person name="Probst A.J."/>
            <person name="Thomas B.C."/>
            <person name="Singh A."/>
            <person name="Wilkins M.J."/>
            <person name="Karaoz U."/>
            <person name="Brodie E.L."/>
            <person name="Williams K.H."/>
            <person name="Hubbard S.S."/>
            <person name="Banfield J.F."/>
        </authorList>
    </citation>
    <scope>NUCLEOTIDE SEQUENCE [LARGE SCALE GENOMIC DNA]</scope>
</reference>
<feature type="domain" description="Mannose-6-phosphate isomerase type II C-terminal" evidence="1">
    <location>
        <begin position="13"/>
        <end position="122"/>
    </location>
</feature>
<dbReference type="GO" id="GO:0016779">
    <property type="term" value="F:nucleotidyltransferase activity"/>
    <property type="evidence" value="ECO:0007669"/>
    <property type="project" value="InterPro"/>
</dbReference>
<dbReference type="InterPro" id="IPR011051">
    <property type="entry name" value="RmlC_Cupin_sf"/>
</dbReference>
<dbReference type="Gene3D" id="2.60.120.10">
    <property type="entry name" value="Jelly Rolls"/>
    <property type="match status" value="1"/>
</dbReference>
<proteinExistence type="predicted"/>
<evidence type="ECO:0000313" key="2">
    <source>
        <dbReference type="EMBL" id="OGE25292.1"/>
    </source>
</evidence>
<dbReference type="GO" id="GO:0005976">
    <property type="term" value="P:polysaccharide metabolic process"/>
    <property type="evidence" value="ECO:0007669"/>
    <property type="project" value="InterPro"/>
</dbReference>
<organism evidence="2 3">
    <name type="scientific">Candidatus Daviesbacteria bacterium RIFCSPHIGHO2_02_FULL_39_12</name>
    <dbReference type="NCBI Taxonomy" id="1797770"/>
    <lineage>
        <taxon>Bacteria</taxon>
        <taxon>Candidatus Daviesiibacteriota</taxon>
    </lineage>
</organism>
<sequence>MPKFTNAPYIKIVEKPWGYELHFTPDNLPYMGKILHINAGERISLQVHDKKQESWFLKSGRAKIIREDTQGNLTETEMETGFGYTCRLGQKHRLAGITDCEIFEVSTPEIGNTYRLEDDYLRPTETPRMRKDPNRGWNV</sequence>
<accession>A0A1F5J9N2</accession>
<dbReference type="Pfam" id="PF01050">
    <property type="entry name" value="MannoseP_isomer"/>
    <property type="match status" value="1"/>
</dbReference>
<evidence type="ECO:0000313" key="3">
    <source>
        <dbReference type="Proteomes" id="UP000177042"/>
    </source>
</evidence>
<gene>
    <name evidence="2" type="ORF">A3C26_04075</name>
</gene>
<evidence type="ECO:0000259" key="1">
    <source>
        <dbReference type="Pfam" id="PF01050"/>
    </source>
</evidence>
<dbReference type="EMBL" id="MFCX01000029">
    <property type="protein sequence ID" value="OGE25292.1"/>
    <property type="molecule type" value="Genomic_DNA"/>
</dbReference>
<name>A0A1F5J9N2_9BACT</name>